<dbReference type="GO" id="GO:0003848">
    <property type="term" value="F:2-amino-4-hydroxy-6-hydroxymethyldihydropteridine diphosphokinase activity"/>
    <property type="evidence" value="ECO:0007669"/>
    <property type="project" value="UniProtKB-EC"/>
</dbReference>
<evidence type="ECO:0000256" key="2">
    <source>
        <dbReference type="ARBA" id="ARBA00005051"/>
    </source>
</evidence>
<dbReference type="PROSITE" id="PS00794">
    <property type="entry name" value="HPPK"/>
    <property type="match status" value="1"/>
</dbReference>
<dbReference type="AlphaFoldDB" id="A0A9D1R5Y6"/>
<dbReference type="GO" id="GO:0005524">
    <property type="term" value="F:ATP binding"/>
    <property type="evidence" value="ECO:0007669"/>
    <property type="project" value="UniProtKB-KW"/>
</dbReference>
<comment type="pathway">
    <text evidence="2">Cofactor biosynthesis; tetrahydrofolate biosynthesis; 2-amino-4-hydroxy-6-hydroxymethyl-7,8-dihydropteridine diphosphate from 7,8-dihydroneopterin triphosphate: step 4/4.</text>
</comment>
<dbReference type="SUPFAM" id="SSF55620">
    <property type="entry name" value="Tetrahydrobiopterin biosynthesis enzymes-like"/>
    <property type="match status" value="1"/>
</dbReference>
<dbReference type="SMART" id="SM00905">
    <property type="entry name" value="FolB"/>
    <property type="match status" value="1"/>
</dbReference>
<dbReference type="InterPro" id="IPR035907">
    <property type="entry name" value="Hppk_sf"/>
</dbReference>
<dbReference type="RefSeq" id="WP_318704843.1">
    <property type="nucleotide sequence ID" value="NZ_CALWMU010000017.1"/>
</dbReference>
<dbReference type="CDD" id="cd00483">
    <property type="entry name" value="HPPK"/>
    <property type="match status" value="1"/>
</dbReference>
<keyword evidence="8 9" id="KW-0289">Folate biosynthesis</keyword>
<comment type="similarity">
    <text evidence="9">Belongs to the DHNA family.</text>
</comment>
<organism evidence="11 12">
    <name type="scientific">Candidatus Acetatifactor stercoripullorum</name>
    <dbReference type="NCBI Taxonomy" id="2838414"/>
    <lineage>
        <taxon>Bacteria</taxon>
        <taxon>Bacillati</taxon>
        <taxon>Bacillota</taxon>
        <taxon>Clostridia</taxon>
        <taxon>Lachnospirales</taxon>
        <taxon>Lachnospiraceae</taxon>
        <taxon>Acetatifactor</taxon>
    </lineage>
</organism>
<comment type="pathway">
    <text evidence="9">Cofactor biosynthesis; tetrahydrofolate biosynthesis; 2-amino-4-hydroxy-6-hydroxymethyl-7,8-dihydropteridine diphosphate from 7,8-dihydroneopterin triphosphate: step 3/4.</text>
</comment>
<dbReference type="InterPro" id="IPR000550">
    <property type="entry name" value="Hppk"/>
</dbReference>
<keyword evidence="7" id="KW-0067">ATP-binding</keyword>
<evidence type="ECO:0000259" key="10">
    <source>
        <dbReference type="PROSITE" id="PS00794"/>
    </source>
</evidence>
<comment type="function">
    <text evidence="9">Catalyzes the conversion of 7,8-dihydroneopterin to 6-hydroxymethyl-7,8-dihydropterin.</text>
</comment>
<dbReference type="Pfam" id="PF01288">
    <property type="entry name" value="HPPK"/>
    <property type="match status" value="1"/>
</dbReference>
<gene>
    <name evidence="11" type="primary">folK</name>
    <name evidence="11" type="ORF">H9742_10320</name>
</gene>
<dbReference type="InterPro" id="IPR006157">
    <property type="entry name" value="FolB_dom"/>
</dbReference>
<dbReference type="SUPFAM" id="SSF55083">
    <property type="entry name" value="6-hydroxymethyl-7,8-dihydropterin pyrophosphokinase, HPPK"/>
    <property type="match status" value="1"/>
</dbReference>
<dbReference type="InterPro" id="IPR006156">
    <property type="entry name" value="Dihydroneopterin_aldolase"/>
</dbReference>
<keyword evidence="9" id="KW-0456">Lyase</keyword>
<evidence type="ECO:0000256" key="6">
    <source>
        <dbReference type="ARBA" id="ARBA00022777"/>
    </source>
</evidence>
<dbReference type="Gene3D" id="3.30.1130.10">
    <property type="match status" value="1"/>
</dbReference>
<feature type="domain" description="7,8-dihydro-6-hydroxymethylpterin-pyrophosphokinase" evidence="10">
    <location>
        <begin position="212"/>
        <end position="223"/>
    </location>
</feature>
<dbReference type="Proteomes" id="UP000824265">
    <property type="component" value="Unassembled WGS sequence"/>
</dbReference>
<accession>A0A9D1R5Y6</accession>
<dbReference type="NCBIfam" id="TIGR01498">
    <property type="entry name" value="folK"/>
    <property type="match status" value="1"/>
</dbReference>
<protein>
    <recommendedName>
        <fullName evidence="9">Bifunctional folate synthesis protein</fullName>
    </recommendedName>
    <domain>
        <recommendedName>
            <fullName evidence="9">Dihydroneopterin aldolase</fullName>
            <shortName evidence="9">DHNA</shortName>
            <ecNumber evidence="9">4.1.2.25</ecNumber>
        </recommendedName>
        <alternativeName>
            <fullName evidence="9">7,8-dihydroneopterin aldolase</fullName>
        </alternativeName>
    </domain>
    <domain>
        <recommendedName>
            <fullName evidence="9">2-amino-4-hydroxy-6-hydroxymethyldihydropteridine pyrophosphokinase</fullName>
            <ecNumber evidence="9">2.7.6.3</ecNumber>
        </recommendedName>
        <alternativeName>
            <fullName evidence="9">6-hydroxymethyl-7,8-dihydropterin pyrophosphokinase</fullName>
            <shortName evidence="9">PPPK</shortName>
        </alternativeName>
        <alternativeName>
            <fullName evidence="9">7,8-dihydro-6-hydroxymethylpterin pyrophosphokinase</fullName>
            <shortName evidence="9">HPPK</shortName>
        </alternativeName>
    </domain>
</protein>
<evidence type="ECO:0000256" key="7">
    <source>
        <dbReference type="ARBA" id="ARBA00022840"/>
    </source>
</evidence>
<dbReference type="GO" id="GO:0046654">
    <property type="term" value="P:tetrahydrofolate biosynthetic process"/>
    <property type="evidence" value="ECO:0007669"/>
    <property type="project" value="UniProtKB-UniRule"/>
</dbReference>
<dbReference type="GO" id="GO:0016301">
    <property type="term" value="F:kinase activity"/>
    <property type="evidence" value="ECO:0007669"/>
    <property type="project" value="UniProtKB-KW"/>
</dbReference>
<comment type="caution">
    <text evidence="11">The sequence shown here is derived from an EMBL/GenBank/DDBJ whole genome shotgun (WGS) entry which is preliminary data.</text>
</comment>
<dbReference type="Pfam" id="PF02152">
    <property type="entry name" value="FolB"/>
    <property type="match status" value="1"/>
</dbReference>
<evidence type="ECO:0000256" key="9">
    <source>
        <dbReference type="RuleBase" id="RU362079"/>
    </source>
</evidence>
<dbReference type="GO" id="GO:0004150">
    <property type="term" value="F:dihydroneopterin aldolase activity"/>
    <property type="evidence" value="ECO:0007669"/>
    <property type="project" value="UniProtKB-UniRule"/>
</dbReference>
<comment type="catalytic activity">
    <reaction evidence="9">
        <text>7,8-dihydroneopterin = 6-hydroxymethyl-7,8-dihydropterin + glycolaldehyde</text>
        <dbReference type="Rhea" id="RHEA:10540"/>
        <dbReference type="ChEBI" id="CHEBI:17001"/>
        <dbReference type="ChEBI" id="CHEBI:17071"/>
        <dbReference type="ChEBI" id="CHEBI:44841"/>
        <dbReference type="EC" id="4.1.2.25"/>
    </reaction>
</comment>
<evidence type="ECO:0000256" key="8">
    <source>
        <dbReference type="ARBA" id="ARBA00022909"/>
    </source>
</evidence>
<reference evidence="11" key="1">
    <citation type="journal article" date="2021" name="PeerJ">
        <title>Extensive microbial diversity within the chicken gut microbiome revealed by metagenomics and culture.</title>
        <authorList>
            <person name="Gilroy R."/>
            <person name="Ravi A."/>
            <person name="Getino M."/>
            <person name="Pursley I."/>
            <person name="Horton D.L."/>
            <person name="Alikhan N.F."/>
            <person name="Baker D."/>
            <person name="Gharbi K."/>
            <person name="Hall N."/>
            <person name="Watson M."/>
            <person name="Adriaenssens E.M."/>
            <person name="Foster-Nyarko E."/>
            <person name="Jarju S."/>
            <person name="Secka A."/>
            <person name="Antonio M."/>
            <person name="Oren A."/>
            <person name="Chaudhuri R.R."/>
            <person name="La Ragione R."/>
            <person name="Hildebrand F."/>
            <person name="Pallen M.J."/>
        </authorList>
    </citation>
    <scope>NUCLEOTIDE SEQUENCE</scope>
    <source>
        <strain evidence="11">CHK195-6426</strain>
    </source>
</reference>
<keyword evidence="5" id="KW-0547">Nucleotide-binding</keyword>
<dbReference type="PANTHER" id="PTHR43071">
    <property type="entry name" value="2-AMINO-4-HYDROXY-6-HYDROXYMETHYLDIHYDROPTERIDINE PYROPHOSPHOKINASE"/>
    <property type="match status" value="1"/>
</dbReference>
<dbReference type="EC" id="4.1.2.25" evidence="9"/>
<dbReference type="NCBIfam" id="TIGR00526">
    <property type="entry name" value="folB_dom"/>
    <property type="match status" value="1"/>
</dbReference>
<dbReference type="PANTHER" id="PTHR43071:SF1">
    <property type="entry name" value="2-AMINO-4-HYDROXY-6-HYDROXYMETHYLDIHYDROPTERIDINE PYROPHOSPHOKINASE"/>
    <property type="match status" value="1"/>
</dbReference>
<evidence type="ECO:0000313" key="12">
    <source>
        <dbReference type="Proteomes" id="UP000824265"/>
    </source>
</evidence>
<evidence type="ECO:0000256" key="5">
    <source>
        <dbReference type="ARBA" id="ARBA00022741"/>
    </source>
</evidence>
<evidence type="ECO:0000256" key="4">
    <source>
        <dbReference type="ARBA" id="ARBA00022679"/>
    </source>
</evidence>
<keyword evidence="4 11" id="KW-0808">Transferase</keyword>
<evidence type="ECO:0000313" key="11">
    <source>
        <dbReference type="EMBL" id="HIW81889.1"/>
    </source>
</evidence>
<keyword evidence="6" id="KW-0418">Kinase</keyword>
<evidence type="ECO:0000256" key="1">
    <source>
        <dbReference type="ARBA" id="ARBA00000198"/>
    </source>
</evidence>
<evidence type="ECO:0000256" key="3">
    <source>
        <dbReference type="ARBA" id="ARBA00009640"/>
    </source>
</evidence>
<dbReference type="EC" id="2.7.6.3" evidence="9"/>
<dbReference type="EMBL" id="DXGH01000055">
    <property type="protein sequence ID" value="HIW81889.1"/>
    <property type="molecule type" value="Genomic_DNA"/>
</dbReference>
<dbReference type="GO" id="GO:0046656">
    <property type="term" value="P:folic acid biosynthetic process"/>
    <property type="evidence" value="ECO:0007669"/>
    <property type="project" value="UniProtKB-UniRule"/>
</dbReference>
<proteinExistence type="inferred from homology"/>
<dbReference type="NCBIfam" id="TIGR00525">
    <property type="entry name" value="folB"/>
    <property type="match status" value="1"/>
</dbReference>
<dbReference type="CDD" id="cd00534">
    <property type="entry name" value="DHNA_DHNTPE"/>
    <property type="match status" value="1"/>
</dbReference>
<comment type="catalytic activity">
    <reaction evidence="1">
        <text>6-hydroxymethyl-7,8-dihydropterin + ATP = (7,8-dihydropterin-6-yl)methyl diphosphate + AMP + H(+)</text>
        <dbReference type="Rhea" id="RHEA:11412"/>
        <dbReference type="ChEBI" id="CHEBI:15378"/>
        <dbReference type="ChEBI" id="CHEBI:30616"/>
        <dbReference type="ChEBI" id="CHEBI:44841"/>
        <dbReference type="ChEBI" id="CHEBI:72950"/>
        <dbReference type="ChEBI" id="CHEBI:456215"/>
        <dbReference type="EC" id="2.7.6.3"/>
    </reaction>
</comment>
<dbReference type="Gene3D" id="3.30.70.560">
    <property type="entry name" value="7,8-Dihydro-6-hydroxymethylpterin-pyrophosphokinase HPPK"/>
    <property type="match status" value="1"/>
</dbReference>
<reference evidence="11" key="2">
    <citation type="submission" date="2021-04" db="EMBL/GenBank/DDBJ databases">
        <authorList>
            <person name="Gilroy R."/>
        </authorList>
    </citation>
    <scope>NUCLEOTIDE SEQUENCE</scope>
    <source>
        <strain evidence="11">CHK195-6426</strain>
    </source>
</reference>
<comment type="similarity">
    <text evidence="3">In the N-terminal section; belongs to the DHNA family.</text>
</comment>
<name>A0A9D1R5Y6_9FIRM</name>
<dbReference type="InterPro" id="IPR043133">
    <property type="entry name" value="GTP-CH-I_C/QueF"/>
</dbReference>
<sequence>MDRINAQDKIEIRNLEIYAYHGVFPEENERGQIFLVNAVLFTDLRKAGREDRLELSTHYGEVCHFIDRWMREHTYKLIEAAAENVVRQLLLAFPLIWEIELEIKKPNAPVGLPFEAVSVKIKRGWHRVYLSVGSNLGDRRAYIQGAIDALRANPQVRMGKISPLLETKPYGGVEQDDFLNGALEIETLLSPGELLEELHRIESAAGRERLVRWGPRTLDLDILFYDKLVYEDEQLIIPHIDLENRRFVLEPLCAIAPNLRHPILQKTVSGLLKELDISEKNGRTDR</sequence>